<dbReference type="InterPro" id="IPR036388">
    <property type="entry name" value="WH-like_DNA-bd_sf"/>
</dbReference>
<reference evidence="1 2" key="1">
    <citation type="submission" date="2020-02" db="EMBL/GenBank/DDBJ databases">
        <title>Genomic and physiological characterization of two novel Nitrospinaceae genera.</title>
        <authorList>
            <person name="Mueller A.J."/>
            <person name="Jung M.-Y."/>
            <person name="Strachan C.R."/>
            <person name="Herbold C.W."/>
            <person name="Kirkegaard R.H."/>
            <person name="Daims H."/>
        </authorList>
    </citation>
    <scope>NUCLEOTIDE SEQUENCE [LARGE SCALE GENOMIC DNA]</scope>
    <source>
        <strain evidence="1">EB</strain>
    </source>
</reference>
<dbReference type="Proteomes" id="UP000594688">
    <property type="component" value="Chromosome"/>
</dbReference>
<dbReference type="KEGG" id="nli:G3M70_07140"/>
<proteinExistence type="predicted"/>
<organism evidence="1 2">
    <name type="scientific">Candidatus Nitronauta litoralis</name>
    <dbReference type="NCBI Taxonomy" id="2705533"/>
    <lineage>
        <taxon>Bacteria</taxon>
        <taxon>Pseudomonadati</taxon>
        <taxon>Nitrospinota/Tectimicrobiota group</taxon>
        <taxon>Nitrospinota</taxon>
        <taxon>Nitrospinia</taxon>
        <taxon>Nitrospinales</taxon>
        <taxon>Nitrospinaceae</taxon>
        <taxon>Candidatus Nitronauta</taxon>
    </lineage>
</organism>
<sequence>MNPKQIEQMNFNEGAVWDMLQTARGKSNAISREALAEALNISDRKIREIVAALIVDWGTIIISDYRSGGYYLPSCESEIETYIHNLHSHGVSILKREAAIKKIDLAELLAEYQMELPLEVS</sequence>
<name>A0A7T0BVM2_9BACT</name>
<gene>
    <name evidence="1" type="ORF">G3M70_07140</name>
</gene>
<evidence type="ECO:0008006" key="3">
    <source>
        <dbReference type="Google" id="ProtNLM"/>
    </source>
</evidence>
<dbReference type="Gene3D" id="1.10.10.10">
    <property type="entry name" value="Winged helix-like DNA-binding domain superfamily/Winged helix DNA-binding domain"/>
    <property type="match status" value="1"/>
</dbReference>
<accession>A0A7T0BVM2</accession>
<dbReference type="AlphaFoldDB" id="A0A7T0BVM2"/>
<evidence type="ECO:0000313" key="1">
    <source>
        <dbReference type="EMBL" id="QPJ61671.1"/>
    </source>
</evidence>
<evidence type="ECO:0000313" key="2">
    <source>
        <dbReference type="Proteomes" id="UP000594688"/>
    </source>
</evidence>
<protein>
    <recommendedName>
        <fullName evidence="3">Helix-turn-helix type 11 domain-containing protein</fullName>
    </recommendedName>
</protein>
<dbReference type="EMBL" id="CP048685">
    <property type="protein sequence ID" value="QPJ61671.1"/>
    <property type="molecule type" value="Genomic_DNA"/>
</dbReference>